<evidence type="ECO:0000313" key="2">
    <source>
        <dbReference type="Proteomes" id="UP001196413"/>
    </source>
</evidence>
<dbReference type="Proteomes" id="UP001196413">
    <property type="component" value="Unassembled WGS sequence"/>
</dbReference>
<sequence length="96" mass="10380">MPVVFAKVPGIAPNKGAAQALVSHLVMQTVFDVLENQSRSAVLPDAVILNLGQLEVKVDYEATLRSKVVLSLMEEVNNEEKCIIIQNTITGICSSE</sequence>
<comment type="caution">
    <text evidence="1">The sequence shown here is derived from an EMBL/GenBank/DDBJ whole genome shotgun (WGS) entry which is preliminary data.</text>
</comment>
<keyword evidence="2" id="KW-1185">Reference proteome</keyword>
<proteinExistence type="predicted"/>
<dbReference type="AlphaFoldDB" id="A0AAD5MEN2"/>
<protein>
    <submittedName>
        <fullName evidence="1">Uncharacterized protein</fullName>
    </submittedName>
</protein>
<reference evidence="1" key="1">
    <citation type="submission" date="2021-06" db="EMBL/GenBank/DDBJ databases">
        <title>Parelaphostrongylus tenuis whole genome reference sequence.</title>
        <authorList>
            <person name="Garwood T.J."/>
            <person name="Larsen P.A."/>
            <person name="Fountain-Jones N.M."/>
            <person name="Garbe J.R."/>
            <person name="Macchietto M.G."/>
            <person name="Kania S.A."/>
            <person name="Gerhold R.W."/>
            <person name="Richards J.E."/>
            <person name="Wolf T.M."/>
        </authorList>
    </citation>
    <scope>NUCLEOTIDE SEQUENCE</scope>
    <source>
        <strain evidence="1">MNPRO001-30</strain>
        <tissue evidence="1">Meninges</tissue>
    </source>
</reference>
<evidence type="ECO:0000313" key="1">
    <source>
        <dbReference type="EMBL" id="KAJ1354828.1"/>
    </source>
</evidence>
<gene>
    <name evidence="1" type="ORF">KIN20_011884</name>
</gene>
<organism evidence="1 2">
    <name type="scientific">Parelaphostrongylus tenuis</name>
    <name type="common">Meningeal worm</name>
    <dbReference type="NCBI Taxonomy" id="148309"/>
    <lineage>
        <taxon>Eukaryota</taxon>
        <taxon>Metazoa</taxon>
        <taxon>Ecdysozoa</taxon>
        <taxon>Nematoda</taxon>
        <taxon>Chromadorea</taxon>
        <taxon>Rhabditida</taxon>
        <taxon>Rhabditina</taxon>
        <taxon>Rhabditomorpha</taxon>
        <taxon>Strongyloidea</taxon>
        <taxon>Metastrongylidae</taxon>
        <taxon>Parelaphostrongylus</taxon>
    </lineage>
</organism>
<accession>A0AAD5MEN2</accession>
<name>A0AAD5MEN2_PARTN</name>
<dbReference type="EMBL" id="JAHQIW010002241">
    <property type="protein sequence ID" value="KAJ1354828.1"/>
    <property type="molecule type" value="Genomic_DNA"/>
</dbReference>